<dbReference type="GO" id="GO:0016787">
    <property type="term" value="F:hydrolase activity"/>
    <property type="evidence" value="ECO:0007669"/>
    <property type="project" value="UniProtKB-KW"/>
</dbReference>
<organism evidence="5 6">
    <name type="scientific">Marseilla massiliensis</name>
    <dbReference type="NCBI Taxonomy" id="1841864"/>
    <lineage>
        <taxon>Bacteria</taxon>
        <taxon>Pseudomonadati</taxon>
        <taxon>Bacteroidota</taxon>
        <taxon>Bacteroidia</taxon>
        <taxon>Bacteroidales</taxon>
        <taxon>Prevotellaceae</taxon>
        <taxon>Marseilla</taxon>
    </lineage>
</organism>
<proteinExistence type="inferred from homology"/>
<feature type="compositionally biased region" description="Basic and acidic residues" evidence="4">
    <location>
        <begin position="100"/>
        <end position="110"/>
    </location>
</feature>
<keyword evidence="3" id="KW-0378">Hydrolase</keyword>
<dbReference type="RefSeq" id="WP_205105275.1">
    <property type="nucleotide sequence ID" value="NZ_JACJJG010000056.1"/>
</dbReference>
<accession>A0A938WT51</accession>
<dbReference type="Proteomes" id="UP000706891">
    <property type="component" value="Unassembled WGS sequence"/>
</dbReference>
<dbReference type="EMBL" id="JACJJG010000056">
    <property type="protein sequence ID" value="MBM6674161.1"/>
    <property type="molecule type" value="Genomic_DNA"/>
</dbReference>
<sequence>MERNLHKRIIALNTLVILALQMFAQGLEYYKNADGKKERELKTALAQIINNHTQLTYNGLWQAYYTTDVKDGKIWDMYSNTTSYTPGTDQVGQNGNQGSKEGDGYNREHSMPKSWFNDEYPMYTDLVHVIPTDGWVNSGRGNNPFGETSNPSNQSSGGFSKWGPSSISGYTGTVFEPNDEYKGDFARIYFYMVTCYEDKVSTWKSDMLANNAYPAFTEWAQDMLLRWANEDPVSQKEIDRNEAVYKLQGNRNPYVDYPGLEQYVWGEYTDKTFSYANYEKPDIPTDPEDPPVGDNRTFTKVTSENQLSPEYTYLIVYESGAKAIGATERTYRSSIDVTLSGNTVTTDVNGNGQPRAFILGGSNGAYTLYDNVEEVYLALNSSDNALHGNATATTDNEKWNITISDNTSIQNNAYPERYINCNPSANRFACYRTNSNQQPVALYRSTMTTGIVNITPDNSTKVDVYTITGMKIRSQVERNDAINGLSKGIYIIGNKKYLVK</sequence>
<evidence type="ECO:0000256" key="1">
    <source>
        <dbReference type="ARBA" id="ARBA00006429"/>
    </source>
</evidence>
<gene>
    <name evidence="5" type="ORF">H6A34_09770</name>
</gene>
<protein>
    <submittedName>
        <fullName evidence="5">Endonuclease</fullName>
    </submittedName>
</protein>
<feature type="region of interest" description="Disordered" evidence="4">
    <location>
        <begin position="85"/>
        <end position="110"/>
    </location>
</feature>
<reference evidence="5" key="2">
    <citation type="journal article" date="2021" name="Sci. Rep.">
        <title>The distribution of antibiotic resistance genes in chicken gut microbiota commensals.</title>
        <authorList>
            <person name="Juricova H."/>
            <person name="Matiasovicova J."/>
            <person name="Kubasova T."/>
            <person name="Cejkova D."/>
            <person name="Rychlik I."/>
        </authorList>
    </citation>
    <scope>NUCLEOTIDE SEQUENCE</scope>
    <source>
        <strain evidence="5">An824</strain>
    </source>
</reference>
<keyword evidence="2" id="KW-0540">Nuclease</keyword>
<keyword evidence="5" id="KW-0255">Endonuclease</keyword>
<dbReference type="PANTHER" id="PTHR33607">
    <property type="entry name" value="ENDONUCLEASE-1"/>
    <property type="match status" value="1"/>
</dbReference>
<comment type="similarity">
    <text evidence="1">Belongs to the EndA/NucM nuclease family.</text>
</comment>
<name>A0A938WT51_9BACT</name>
<dbReference type="SUPFAM" id="SSF54060">
    <property type="entry name" value="His-Me finger endonucleases"/>
    <property type="match status" value="1"/>
</dbReference>
<dbReference type="InterPro" id="IPR044925">
    <property type="entry name" value="His-Me_finger_sf"/>
</dbReference>
<evidence type="ECO:0000256" key="4">
    <source>
        <dbReference type="SAM" id="MobiDB-lite"/>
    </source>
</evidence>
<dbReference type="InterPro" id="IPR007346">
    <property type="entry name" value="Endonuclease-I"/>
</dbReference>
<evidence type="ECO:0000256" key="3">
    <source>
        <dbReference type="ARBA" id="ARBA00022801"/>
    </source>
</evidence>
<reference evidence="5" key="1">
    <citation type="submission" date="2020-08" db="EMBL/GenBank/DDBJ databases">
        <authorList>
            <person name="Cejkova D."/>
            <person name="Kubasova T."/>
            <person name="Jahodarova E."/>
            <person name="Rychlik I."/>
        </authorList>
    </citation>
    <scope>NUCLEOTIDE SEQUENCE</scope>
    <source>
        <strain evidence="5">An824</strain>
    </source>
</reference>
<evidence type="ECO:0000313" key="5">
    <source>
        <dbReference type="EMBL" id="MBM6674161.1"/>
    </source>
</evidence>
<dbReference type="AlphaFoldDB" id="A0A938WT51"/>
<dbReference type="GO" id="GO:0004519">
    <property type="term" value="F:endonuclease activity"/>
    <property type="evidence" value="ECO:0007669"/>
    <property type="project" value="UniProtKB-KW"/>
</dbReference>
<keyword evidence="6" id="KW-1185">Reference proteome</keyword>
<evidence type="ECO:0000313" key="6">
    <source>
        <dbReference type="Proteomes" id="UP000706891"/>
    </source>
</evidence>
<evidence type="ECO:0000256" key="2">
    <source>
        <dbReference type="ARBA" id="ARBA00022722"/>
    </source>
</evidence>
<dbReference type="PANTHER" id="PTHR33607:SF2">
    <property type="entry name" value="ENDONUCLEASE-1"/>
    <property type="match status" value="1"/>
</dbReference>
<feature type="compositionally biased region" description="Polar residues" evidence="4">
    <location>
        <begin position="85"/>
        <end position="99"/>
    </location>
</feature>
<feature type="region of interest" description="Disordered" evidence="4">
    <location>
        <begin position="140"/>
        <end position="160"/>
    </location>
</feature>
<dbReference type="Pfam" id="PF04231">
    <property type="entry name" value="Endonuclease_1"/>
    <property type="match status" value="1"/>
</dbReference>
<comment type="caution">
    <text evidence="5">The sequence shown here is derived from an EMBL/GenBank/DDBJ whole genome shotgun (WGS) entry which is preliminary data.</text>
</comment>